<keyword evidence="3" id="KW-1185">Reference proteome</keyword>
<protein>
    <submittedName>
        <fullName evidence="2">Uncharacterized protein</fullName>
    </submittedName>
</protein>
<keyword evidence="1" id="KW-0812">Transmembrane</keyword>
<dbReference type="GeneID" id="87938944"/>
<reference evidence="3" key="1">
    <citation type="journal article" date="2023" name="bioRxiv">
        <title>Complete genome of the Medicago anthracnose fungus, Colletotrichum destructivum, reveals a mini-chromosome-like region within a core chromosome.</title>
        <authorList>
            <person name="Lapalu N."/>
            <person name="Simon A."/>
            <person name="Lu A."/>
            <person name="Plaumann P.-L."/>
            <person name="Amselem J."/>
            <person name="Pigne S."/>
            <person name="Auger A."/>
            <person name="Koch C."/>
            <person name="Dallery J.-F."/>
            <person name="O'Connell R.J."/>
        </authorList>
    </citation>
    <scope>NUCLEOTIDE SEQUENCE [LARGE SCALE GENOMIC DNA]</scope>
    <source>
        <strain evidence="3">CBS 520.97</strain>
    </source>
</reference>
<accession>A0AAX4I228</accession>
<feature type="transmembrane region" description="Helical" evidence="1">
    <location>
        <begin position="171"/>
        <end position="190"/>
    </location>
</feature>
<keyword evidence="1" id="KW-1133">Transmembrane helix</keyword>
<organism evidence="2 3">
    <name type="scientific">Colletotrichum destructivum</name>
    <dbReference type="NCBI Taxonomy" id="34406"/>
    <lineage>
        <taxon>Eukaryota</taxon>
        <taxon>Fungi</taxon>
        <taxon>Dikarya</taxon>
        <taxon>Ascomycota</taxon>
        <taxon>Pezizomycotina</taxon>
        <taxon>Sordariomycetes</taxon>
        <taxon>Hypocreomycetidae</taxon>
        <taxon>Glomerellales</taxon>
        <taxon>Glomerellaceae</taxon>
        <taxon>Colletotrichum</taxon>
        <taxon>Colletotrichum destructivum species complex</taxon>
    </lineage>
</organism>
<dbReference type="AlphaFoldDB" id="A0AAX4I228"/>
<proteinExistence type="predicted"/>
<evidence type="ECO:0000313" key="3">
    <source>
        <dbReference type="Proteomes" id="UP001322277"/>
    </source>
</evidence>
<keyword evidence="1" id="KW-0472">Membrane</keyword>
<evidence type="ECO:0000313" key="2">
    <source>
        <dbReference type="EMBL" id="WQF77427.1"/>
    </source>
</evidence>
<dbReference type="RefSeq" id="XP_062774651.1">
    <property type="nucleotide sequence ID" value="XM_062918600.1"/>
</dbReference>
<evidence type="ECO:0000256" key="1">
    <source>
        <dbReference type="SAM" id="Phobius"/>
    </source>
</evidence>
<sequence length="245" mass="27822">MLREAAPTYTKNTASDFAMDQGYPIYLYVAIVKKTRRFLTKPVNLIAHWAVYIEGHLYELIRNDEEAVAKGEEPKYGTRHRSYQEWWDLMQEQDRKPQLVDGAVGYTSCEWSPDEIDNIGNTRSKSIYEGDEQNCQSFVRLLVDMIGDSNTRSHPQYPSSFDKLMQSTYRGYLWTSIGLGTAAMGAAFLLPFDGGSTATYVACAANVTLQNARTGAKGRYDKEMAVWVAHQELREKLRLEGVFNS</sequence>
<gene>
    <name evidence="2" type="ORF">CDEST_02441</name>
</gene>
<dbReference type="KEGG" id="cdet:87938944"/>
<name>A0AAX4I228_9PEZI</name>
<dbReference type="EMBL" id="CP137306">
    <property type="protein sequence ID" value="WQF77427.1"/>
    <property type="molecule type" value="Genomic_DNA"/>
</dbReference>
<dbReference type="Proteomes" id="UP001322277">
    <property type="component" value="Chromosome 2"/>
</dbReference>